<dbReference type="AlphaFoldDB" id="A0A3M7RWG7"/>
<reference evidence="1 2" key="1">
    <citation type="journal article" date="2018" name="Sci. Rep.">
        <title>Genomic signatures of local adaptation to the degree of environmental predictability in rotifers.</title>
        <authorList>
            <person name="Franch-Gras L."/>
            <person name="Hahn C."/>
            <person name="Garcia-Roger E.M."/>
            <person name="Carmona M.J."/>
            <person name="Serra M."/>
            <person name="Gomez A."/>
        </authorList>
    </citation>
    <scope>NUCLEOTIDE SEQUENCE [LARGE SCALE GENOMIC DNA]</scope>
    <source>
        <strain evidence="1">HYR1</strain>
    </source>
</reference>
<name>A0A3M7RWG7_BRAPC</name>
<proteinExistence type="predicted"/>
<protein>
    <submittedName>
        <fullName evidence="1">Uncharacterized protein</fullName>
    </submittedName>
</protein>
<dbReference type="Proteomes" id="UP000276133">
    <property type="component" value="Unassembled WGS sequence"/>
</dbReference>
<dbReference type="EMBL" id="REGN01002490">
    <property type="protein sequence ID" value="RNA27799.1"/>
    <property type="molecule type" value="Genomic_DNA"/>
</dbReference>
<gene>
    <name evidence="1" type="ORF">BpHYR1_001406</name>
</gene>
<accession>A0A3M7RWG7</accession>
<comment type="caution">
    <text evidence="1">The sequence shown here is derived from an EMBL/GenBank/DDBJ whole genome shotgun (WGS) entry which is preliminary data.</text>
</comment>
<evidence type="ECO:0000313" key="1">
    <source>
        <dbReference type="EMBL" id="RNA27799.1"/>
    </source>
</evidence>
<organism evidence="1 2">
    <name type="scientific">Brachionus plicatilis</name>
    <name type="common">Marine rotifer</name>
    <name type="synonym">Brachionus muelleri</name>
    <dbReference type="NCBI Taxonomy" id="10195"/>
    <lineage>
        <taxon>Eukaryota</taxon>
        <taxon>Metazoa</taxon>
        <taxon>Spiralia</taxon>
        <taxon>Gnathifera</taxon>
        <taxon>Rotifera</taxon>
        <taxon>Eurotatoria</taxon>
        <taxon>Monogononta</taxon>
        <taxon>Pseudotrocha</taxon>
        <taxon>Ploima</taxon>
        <taxon>Brachionidae</taxon>
        <taxon>Brachionus</taxon>
    </lineage>
</organism>
<keyword evidence="2" id="KW-1185">Reference proteome</keyword>
<sequence>MLGIVVVILEWEWLNVFKFKVAISSSINKLDSDELIYLFVFTKNFHLLLNSINNLYSLNLKIRKQKNYSIRMEKNGITKFDFSNKILNTVKFCLLFELYKILWINSKLNVSFSIRSCSSTL</sequence>
<evidence type="ECO:0000313" key="2">
    <source>
        <dbReference type="Proteomes" id="UP000276133"/>
    </source>
</evidence>